<evidence type="ECO:0000313" key="3">
    <source>
        <dbReference type="Proteomes" id="UP000499080"/>
    </source>
</evidence>
<dbReference type="AlphaFoldDB" id="A0A4Y2CAY5"/>
<evidence type="ECO:0000313" key="2">
    <source>
        <dbReference type="EMBL" id="GBM01184.1"/>
    </source>
</evidence>
<feature type="region of interest" description="Disordered" evidence="1">
    <location>
        <begin position="43"/>
        <end position="63"/>
    </location>
</feature>
<comment type="caution">
    <text evidence="2">The sequence shown here is derived from an EMBL/GenBank/DDBJ whole genome shotgun (WGS) entry which is preliminary data.</text>
</comment>
<sequence>MTRDYRTIAPINPSFYPILSSGGKGVRQIFHSEGLYLSKNSTPSLSSRLQNGTSRGLSQESDNEKEVEAILQRVWNFVKTLQSAITHPLQTLPSCGFPLPGSRSGIVEPSRTITLSSGNSTHAFIYTYTHLTIHKSETTAQLLCPLYHLHR</sequence>
<name>A0A4Y2CAY5_ARAVE</name>
<evidence type="ECO:0000256" key="1">
    <source>
        <dbReference type="SAM" id="MobiDB-lite"/>
    </source>
</evidence>
<accession>A0A4Y2CAY5</accession>
<proteinExistence type="predicted"/>
<dbReference type="OrthoDB" id="10530388at2759"/>
<dbReference type="EMBL" id="BGPR01000166">
    <property type="protein sequence ID" value="GBM01184.1"/>
    <property type="molecule type" value="Genomic_DNA"/>
</dbReference>
<dbReference type="Proteomes" id="UP000499080">
    <property type="component" value="Unassembled WGS sequence"/>
</dbReference>
<protein>
    <submittedName>
        <fullName evidence="2">Uncharacterized protein</fullName>
    </submittedName>
</protein>
<gene>
    <name evidence="2" type="ORF">AVEN_253593_1</name>
</gene>
<keyword evidence="3" id="KW-1185">Reference proteome</keyword>
<organism evidence="2 3">
    <name type="scientific">Araneus ventricosus</name>
    <name type="common">Orbweaver spider</name>
    <name type="synonym">Epeira ventricosa</name>
    <dbReference type="NCBI Taxonomy" id="182803"/>
    <lineage>
        <taxon>Eukaryota</taxon>
        <taxon>Metazoa</taxon>
        <taxon>Ecdysozoa</taxon>
        <taxon>Arthropoda</taxon>
        <taxon>Chelicerata</taxon>
        <taxon>Arachnida</taxon>
        <taxon>Araneae</taxon>
        <taxon>Araneomorphae</taxon>
        <taxon>Entelegynae</taxon>
        <taxon>Araneoidea</taxon>
        <taxon>Araneidae</taxon>
        <taxon>Araneus</taxon>
    </lineage>
</organism>
<reference evidence="2 3" key="1">
    <citation type="journal article" date="2019" name="Sci. Rep.">
        <title>Orb-weaving spider Araneus ventricosus genome elucidates the spidroin gene catalogue.</title>
        <authorList>
            <person name="Kono N."/>
            <person name="Nakamura H."/>
            <person name="Ohtoshi R."/>
            <person name="Moran D.A.P."/>
            <person name="Shinohara A."/>
            <person name="Yoshida Y."/>
            <person name="Fujiwara M."/>
            <person name="Mori M."/>
            <person name="Tomita M."/>
            <person name="Arakawa K."/>
        </authorList>
    </citation>
    <scope>NUCLEOTIDE SEQUENCE [LARGE SCALE GENOMIC DNA]</scope>
</reference>
<feature type="compositionally biased region" description="Polar residues" evidence="1">
    <location>
        <begin position="43"/>
        <end position="60"/>
    </location>
</feature>